<dbReference type="KEGG" id="aman:B6F84_06815"/>
<proteinExistence type="predicted"/>
<dbReference type="GeneID" id="41590617"/>
<reference evidence="1 2" key="1">
    <citation type="submission" date="2017-03" db="EMBL/GenBank/DDBJ databases">
        <title>Sulfur activation and transportation mechanism of thermophilic Archaea Acidianus manzaensis YN-25.</title>
        <authorList>
            <person name="Ma Y."/>
            <person name="Yang Y."/>
            <person name="Xia J."/>
        </authorList>
    </citation>
    <scope>NUCLEOTIDE SEQUENCE [LARGE SCALE GENOMIC DNA]</scope>
    <source>
        <strain evidence="1 2">YN-25</strain>
    </source>
</reference>
<organism evidence="1 2">
    <name type="scientific">Acidianus manzaensis</name>
    <dbReference type="NCBI Taxonomy" id="282676"/>
    <lineage>
        <taxon>Archaea</taxon>
        <taxon>Thermoproteota</taxon>
        <taxon>Thermoprotei</taxon>
        <taxon>Sulfolobales</taxon>
        <taxon>Sulfolobaceae</taxon>
        <taxon>Acidianus</taxon>
    </lineage>
</organism>
<accession>A0A1W6K004</accession>
<dbReference type="STRING" id="282676.B6F84_06815"/>
<dbReference type="RefSeq" id="WP_148691555.1">
    <property type="nucleotide sequence ID" value="NZ_CP020477.1"/>
</dbReference>
<protein>
    <submittedName>
        <fullName evidence="1">Uncharacterized protein</fullName>
    </submittedName>
</protein>
<name>A0A1W6K004_9CREN</name>
<dbReference type="Proteomes" id="UP000193404">
    <property type="component" value="Chromosome"/>
</dbReference>
<evidence type="ECO:0000313" key="1">
    <source>
        <dbReference type="EMBL" id="ARM75774.1"/>
    </source>
</evidence>
<dbReference type="EMBL" id="CP020477">
    <property type="protein sequence ID" value="ARM75774.1"/>
    <property type="molecule type" value="Genomic_DNA"/>
</dbReference>
<evidence type="ECO:0000313" key="2">
    <source>
        <dbReference type="Proteomes" id="UP000193404"/>
    </source>
</evidence>
<gene>
    <name evidence="1" type="ORF">B6F84_06815</name>
</gene>
<dbReference type="OrthoDB" id="40635at2157"/>
<dbReference type="AlphaFoldDB" id="A0A1W6K004"/>
<keyword evidence="2" id="KW-1185">Reference proteome</keyword>
<sequence length="96" mass="10988">MSLIDKAKRMKELGDEYEKLYNDILNQLFTIIPDCFALNMDDSLMPVYSTSALKTTNALLAFPYKCFGVVGYIVITEDNKIYFEDTEGNTKLVKEL</sequence>